<dbReference type="InterPro" id="IPR000198">
    <property type="entry name" value="RhoGAP_dom"/>
</dbReference>
<evidence type="ECO:0000256" key="1">
    <source>
        <dbReference type="SAM" id="MobiDB-lite"/>
    </source>
</evidence>
<dbReference type="Gene3D" id="1.10.555.10">
    <property type="entry name" value="Rho GTPase activation protein"/>
    <property type="match status" value="1"/>
</dbReference>
<dbReference type="SMART" id="SM00324">
    <property type="entry name" value="RhoGAP"/>
    <property type="match status" value="1"/>
</dbReference>
<dbReference type="EMBL" id="JAROKS010000018">
    <property type="protein sequence ID" value="KAK1793407.1"/>
    <property type="molecule type" value="Genomic_DNA"/>
</dbReference>
<protein>
    <recommendedName>
        <fullName evidence="2">Rho-GAP domain-containing protein</fullName>
    </recommendedName>
</protein>
<accession>A0AAD8Z5R4</accession>
<dbReference type="PANTHER" id="PTHR15670:SF4">
    <property type="entry name" value="RHO GTPASE-ACTIVATING PROTEIN 11A"/>
    <property type="match status" value="1"/>
</dbReference>
<dbReference type="AlphaFoldDB" id="A0AAD8Z5R4"/>
<dbReference type="Proteomes" id="UP001239994">
    <property type="component" value="Unassembled WGS sequence"/>
</dbReference>
<feature type="compositionally biased region" description="Polar residues" evidence="1">
    <location>
        <begin position="296"/>
        <end position="314"/>
    </location>
</feature>
<dbReference type="InterPro" id="IPR008936">
    <property type="entry name" value="Rho_GTPase_activation_prot"/>
</dbReference>
<keyword evidence="4" id="KW-1185">Reference proteome</keyword>
<dbReference type="GO" id="GO:0007165">
    <property type="term" value="P:signal transduction"/>
    <property type="evidence" value="ECO:0007669"/>
    <property type="project" value="InterPro"/>
</dbReference>
<name>A0AAD8Z5R4_9TELE</name>
<evidence type="ECO:0000313" key="4">
    <source>
        <dbReference type="Proteomes" id="UP001239994"/>
    </source>
</evidence>
<dbReference type="Pfam" id="PF00620">
    <property type="entry name" value="RhoGAP"/>
    <property type="match status" value="1"/>
</dbReference>
<feature type="region of interest" description="Disordered" evidence="1">
    <location>
        <begin position="933"/>
        <end position="965"/>
    </location>
</feature>
<comment type="caution">
    <text evidence="3">The sequence shown here is derived from an EMBL/GenBank/DDBJ whole genome shotgun (WGS) entry which is preliminary data.</text>
</comment>
<reference evidence="3" key="1">
    <citation type="submission" date="2023-03" db="EMBL/GenBank/DDBJ databases">
        <title>Electrophorus voltai genome.</title>
        <authorList>
            <person name="Bian C."/>
        </authorList>
    </citation>
    <scope>NUCLEOTIDE SEQUENCE</scope>
    <source>
        <strain evidence="3">CB-2022</strain>
        <tissue evidence="3">Muscle</tissue>
    </source>
</reference>
<gene>
    <name evidence="3" type="ORF">P4O66_011787</name>
</gene>
<evidence type="ECO:0000259" key="2">
    <source>
        <dbReference type="PROSITE" id="PS50238"/>
    </source>
</evidence>
<feature type="compositionally biased region" description="Low complexity" evidence="1">
    <location>
        <begin position="389"/>
        <end position="406"/>
    </location>
</feature>
<feature type="domain" description="Rho-GAP" evidence="2">
    <location>
        <begin position="48"/>
        <end position="239"/>
    </location>
</feature>
<dbReference type="CDD" id="cd04394">
    <property type="entry name" value="RhoGAP-ARHGAP11A"/>
    <property type="match status" value="1"/>
</dbReference>
<dbReference type="InterPro" id="IPR042869">
    <property type="entry name" value="ARHGAP11A/B"/>
</dbReference>
<dbReference type="PANTHER" id="PTHR15670">
    <property type="entry name" value="RHO GTPASE ACTIVATING PROTEIN 11A"/>
    <property type="match status" value="1"/>
</dbReference>
<dbReference type="GO" id="GO:0005096">
    <property type="term" value="F:GTPase activator activity"/>
    <property type="evidence" value="ECO:0007669"/>
    <property type="project" value="TreeGrafter"/>
</dbReference>
<feature type="compositionally biased region" description="Basic residues" evidence="1">
    <location>
        <begin position="407"/>
        <end position="417"/>
    </location>
</feature>
<evidence type="ECO:0000313" key="3">
    <source>
        <dbReference type="EMBL" id="KAK1793407.1"/>
    </source>
</evidence>
<feature type="region of interest" description="Disordered" evidence="1">
    <location>
        <begin position="291"/>
        <end position="335"/>
    </location>
</feature>
<organism evidence="3 4">
    <name type="scientific">Electrophorus voltai</name>
    <dbReference type="NCBI Taxonomy" id="2609070"/>
    <lineage>
        <taxon>Eukaryota</taxon>
        <taxon>Metazoa</taxon>
        <taxon>Chordata</taxon>
        <taxon>Craniata</taxon>
        <taxon>Vertebrata</taxon>
        <taxon>Euteleostomi</taxon>
        <taxon>Actinopterygii</taxon>
        <taxon>Neopterygii</taxon>
        <taxon>Teleostei</taxon>
        <taxon>Ostariophysi</taxon>
        <taxon>Gymnotiformes</taxon>
        <taxon>Gymnotoidei</taxon>
        <taxon>Gymnotidae</taxon>
        <taxon>Electrophorus</taxon>
    </lineage>
</organism>
<proteinExistence type="predicted"/>
<feature type="region of interest" description="Disordered" evidence="1">
    <location>
        <begin position="389"/>
        <end position="417"/>
    </location>
</feature>
<dbReference type="SUPFAM" id="SSF48350">
    <property type="entry name" value="GTPase activation domain, GAP"/>
    <property type="match status" value="1"/>
</dbReference>
<dbReference type="PROSITE" id="PS50238">
    <property type="entry name" value="RHOGAP"/>
    <property type="match status" value="1"/>
</dbReference>
<sequence length="978" mass="107203">MKTVERNVVRLVVVQHLRAAYGIKMKNWNKGKTNSNKTTGNSVKVFGVALESLPHCYVLDYGDIPCFLVDACTYLMGHLDTEGLFRKSGSIVRMKALRAKLEKAEECLSTALPLDIAGLLKQFFRELPEPVLPADLHGAFLKAQELPTVEEKTSATVLLSCVLPHENMIVLRYFLSFLKRVSLRCVENKMDSSNLSVIFSPNFLHCGDGTEKMNASTEKRLKLQAAVVQFLIDNAQNLGAVPEFLLAKVPAMLGCETGVFSPSDALEEGSASSGVKRSRRSLGDMVNGALNKFKSSRTPSNTPQSDGTVHSTGTPVVMTPKRKLPAESSQSYGFSNKKRRSIKKNLGLELFPSTLFGGPSTPESGTVLYMRPFMSNVLVHSASGSLDSSQSALSSVGRSSRLSASSAKRKSKRLNHRNIGRVESGKAGCFSPRVTKKEATRKSLRLRFSLGKTNRDCSVISHSLPVPKGSEVIGWRLATQESVTSFHFTKDTVFNPAILKNSSTSSKGSKYISKSEDNLLTPCKTTESWSVETPNGNLFPDTPMNVYLKTNYRSEPSIVVSKPLIVGSIQKGFCCATSAESLACSESCSEENTQTLVKMRSYEESSSTLLATDKDNKEEPKEKKEHTCVNIISESYKFFVASESSSQLKESGSLHMPQKDLVDNCNVTFKQFEIGPLSPLHIDSALFEHEAADNSVLAKNTQESFPVAENENRSLFMDGSTGPTGSRLVDALDIQSPMAFKLMSAITVQSTPLAARERIEELDISQHEFIGPLLLNKFPEQHGGPIHNEQECARGSIEPGRVKVADHVQRFNMLTLASPKPRVARSPLKFQRTPVRQSVRRINSLGQRKETRSGWCAASQGTPVVKAVSLESGLCTGTPQLPQAKDVSHCPPHDKGVFLKPKLPVPPKKPSTCHGIRHWALEDVTNTVAPKMRGSMPSDVQQSSLLQPAERDMSHYRGSPKNPLTQCKLLSAMKPLDL</sequence>